<dbReference type="Proteomes" id="UP000530564">
    <property type="component" value="Unassembled WGS sequence"/>
</dbReference>
<dbReference type="SUPFAM" id="SSF51658">
    <property type="entry name" value="Xylose isomerase-like"/>
    <property type="match status" value="1"/>
</dbReference>
<dbReference type="RefSeq" id="WP_221221066.1">
    <property type="nucleotide sequence ID" value="NZ_JACIDK010000004.1"/>
</dbReference>
<dbReference type="GO" id="GO:0008903">
    <property type="term" value="F:hydroxypyruvate isomerase activity"/>
    <property type="evidence" value="ECO:0007669"/>
    <property type="project" value="UniProtKB-EC"/>
</dbReference>
<evidence type="ECO:0000256" key="3">
    <source>
        <dbReference type="PIRSR" id="PIRSR006241-50"/>
    </source>
</evidence>
<evidence type="ECO:0000313" key="6">
    <source>
        <dbReference type="Proteomes" id="UP000530564"/>
    </source>
</evidence>
<feature type="domain" description="Xylose isomerase-like TIM barrel" evidence="4">
    <location>
        <begin position="22"/>
        <end position="247"/>
    </location>
</feature>
<gene>
    <name evidence="5" type="ORF">GGQ61_003103</name>
</gene>
<comment type="similarity">
    <text evidence="2">Belongs to the hyi family.</text>
</comment>
<dbReference type="PIRSF" id="PIRSF006241">
    <property type="entry name" value="HyI"/>
    <property type="match status" value="1"/>
</dbReference>
<keyword evidence="1 2" id="KW-0413">Isomerase</keyword>
<dbReference type="EC" id="5.3.1.22" evidence="5"/>
<feature type="active site" description="Proton donor/acceptor" evidence="3">
    <location>
        <position position="231"/>
    </location>
</feature>
<accession>A0A840A4E4</accession>
<comment type="caution">
    <text evidence="5">The sequence shown here is derived from an EMBL/GenBank/DDBJ whole genome shotgun (WGS) entry which is preliminary data.</text>
</comment>
<keyword evidence="6" id="KW-1185">Reference proteome</keyword>
<dbReference type="Gene3D" id="3.20.20.150">
    <property type="entry name" value="Divalent-metal-dependent TIM barrel enzymes"/>
    <property type="match status" value="1"/>
</dbReference>
<sequence>MRQSFAWWSFTAGREVEPAPFLRAAAEAGAQGVEMLPPELWPLARELGLSIVTVTGHKLEEGFNDPARHGVLSDHVRRTIDAAAEGGAEAVIVFAGNRFGDGDDERAVAACVEGLGPVVEHAQGAGMRLLMELLNSKVDHPGQQCDRTEFGAQVVRGVGSPTLKLLYDGYHMQLMEGDLSRTIKANFELIGHVHTAGAPGRRDLDDRQEINWRAIAGLLDHLGYDQWVGHEFIPRGEPIAALSQAMALFDAPGGKA</sequence>
<dbReference type="InterPro" id="IPR050417">
    <property type="entry name" value="Sugar_Epim/Isomerase"/>
</dbReference>
<dbReference type="PANTHER" id="PTHR43489">
    <property type="entry name" value="ISOMERASE"/>
    <property type="match status" value="1"/>
</dbReference>
<evidence type="ECO:0000259" key="4">
    <source>
        <dbReference type="Pfam" id="PF01261"/>
    </source>
</evidence>
<dbReference type="PANTHER" id="PTHR43489:SF3">
    <property type="entry name" value="XYLOSE ISOMERASE DOMAIN PROTEIN TIM BARREL"/>
    <property type="match status" value="1"/>
</dbReference>
<reference evidence="5 6" key="1">
    <citation type="submission" date="2020-08" db="EMBL/GenBank/DDBJ databases">
        <title>Genomic Encyclopedia of Type Strains, Phase IV (KMG-IV): sequencing the most valuable type-strain genomes for metagenomic binning, comparative biology and taxonomic classification.</title>
        <authorList>
            <person name="Goeker M."/>
        </authorList>
    </citation>
    <scope>NUCLEOTIDE SEQUENCE [LARGE SCALE GENOMIC DNA]</scope>
    <source>
        <strain evidence="5 6">DSM 21793</strain>
    </source>
</reference>
<name>A0A840A4E4_9CAUL</name>
<keyword evidence="5" id="KW-0670">Pyruvate</keyword>
<dbReference type="InterPro" id="IPR036237">
    <property type="entry name" value="Xyl_isomerase-like_sf"/>
</dbReference>
<evidence type="ECO:0000256" key="2">
    <source>
        <dbReference type="PIRNR" id="PIRNR006241"/>
    </source>
</evidence>
<evidence type="ECO:0000256" key="1">
    <source>
        <dbReference type="ARBA" id="ARBA00023235"/>
    </source>
</evidence>
<proteinExistence type="inferred from homology"/>
<evidence type="ECO:0000313" key="5">
    <source>
        <dbReference type="EMBL" id="MBB3892370.1"/>
    </source>
</evidence>
<organism evidence="5 6">
    <name type="scientific">Phenylobacterium haematophilum</name>
    <dbReference type="NCBI Taxonomy" id="98513"/>
    <lineage>
        <taxon>Bacteria</taxon>
        <taxon>Pseudomonadati</taxon>
        <taxon>Pseudomonadota</taxon>
        <taxon>Alphaproteobacteria</taxon>
        <taxon>Caulobacterales</taxon>
        <taxon>Caulobacteraceae</taxon>
        <taxon>Phenylobacterium</taxon>
    </lineage>
</organism>
<protein>
    <submittedName>
        <fullName evidence="5">Hydroxypyruvate isomerase</fullName>
        <ecNumber evidence="5">5.3.1.22</ecNumber>
    </submittedName>
</protein>
<dbReference type="Pfam" id="PF01261">
    <property type="entry name" value="AP_endonuc_2"/>
    <property type="match status" value="1"/>
</dbReference>
<dbReference type="AlphaFoldDB" id="A0A840A4E4"/>
<dbReference type="InterPro" id="IPR026040">
    <property type="entry name" value="HyI-like"/>
</dbReference>
<dbReference type="EMBL" id="JACIDK010000004">
    <property type="protein sequence ID" value="MBB3892370.1"/>
    <property type="molecule type" value="Genomic_DNA"/>
</dbReference>
<feature type="active site" description="Proton donor/acceptor" evidence="3">
    <location>
        <position position="132"/>
    </location>
</feature>
<dbReference type="InterPro" id="IPR013022">
    <property type="entry name" value="Xyl_isomerase-like_TIM-brl"/>
</dbReference>